<feature type="transmembrane region" description="Helical" evidence="7">
    <location>
        <begin position="20"/>
        <end position="38"/>
    </location>
</feature>
<dbReference type="Gene3D" id="1.10.3720.10">
    <property type="entry name" value="MetI-like"/>
    <property type="match status" value="1"/>
</dbReference>
<dbReference type="Proteomes" id="UP000245252">
    <property type="component" value="Unassembled WGS sequence"/>
</dbReference>
<evidence type="ECO:0000313" key="9">
    <source>
        <dbReference type="EMBL" id="PWE54857.1"/>
    </source>
</evidence>
<comment type="caution">
    <text evidence="9">The sequence shown here is derived from an EMBL/GenBank/DDBJ whole genome shotgun (WGS) entry which is preliminary data.</text>
</comment>
<comment type="similarity">
    <text evidence="7">Belongs to the binding-protein-dependent transport system permease family.</text>
</comment>
<dbReference type="GO" id="GO:0055085">
    <property type="term" value="P:transmembrane transport"/>
    <property type="evidence" value="ECO:0007669"/>
    <property type="project" value="InterPro"/>
</dbReference>
<feature type="transmembrane region" description="Helical" evidence="7">
    <location>
        <begin position="75"/>
        <end position="103"/>
    </location>
</feature>
<dbReference type="Pfam" id="PF00528">
    <property type="entry name" value="BPD_transp_1"/>
    <property type="match status" value="1"/>
</dbReference>
<proteinExistence type="inferred from homology"/>
<evidence type="ECO:0000256" key="1">
    <source>
        <dbReference type="ARBA" id="ARBA00004651"/>
    </source>
</evidence>
<dbReference type="SUPFAM" id="SSF161098">
    <property type="entry name" value="MetI-like"/>
    <property type="match status" value="1"/>
</dbReference>
<feature type="transmembrane region" description="Helical" evidence="7">
    <location>
        <begin position="115"/>
        <end position="135"/>
    </location>
</feature>
<evidence type="ECO:0000256" key="7">
    <source>
        <dbReference type="RuleBase" id="RU363032"/>
    </source>
</evidence>
<name>A0A2U2DNH6_9HYPH</name>
<evidence type="ECO:0000256" key="3">
    <source>
        <dbReference type="ARBA" id="ARBA00022475"/>
    </source>
</evidence>
<feature type="transmembrane region" description="Helical" evidence="7">
    <location>
        <begin position="272"/>
        <end position="292"/>
    </location>
</feature>
<keyword evidence="2 7" id="KW-0813">Transport</keyword>
<dbReference type="AlphaFoldDB" id="A0A2U2DNH6"/>
<reference evidence="9 10" key="1">
    <citation type="submission" date="2018-05" db="EMBL/GenBank/DDBJ databases">
        <title>The draft genome of strain NS-104.</title>
        <authorList>
            <person name="Hang P."/>
            <person name="Jiang J."/>
        </authorList>
    </citation>
    <scope>NUCLEOTIDE SEQUENCE [LARGE SCALE GENOMIC DNA]</scope>
    <source>
        <strain evidence="9 10">NS-104</strain>
    </source>
</reference>
<dbReference type="GO" id="GO:0005886">
    <property type="term" value="C:plasma membrane"/>
    <property type="evidence" value="ECO:0007669"/>
    <property type="project" value="UniProtKB-SubCell"/>
</dbReference>
<gene>
    <name evidence="9" type="ORF">DEM27_18105</name>
</gene>
<dbReference type="EMBL" id="QFBC01000008">
    <property type="protein sequence ID" value="PWE54857.1"/>
    <property type="molecule type" value="Genomic_DNA"/>
</dbReference>
<evidence type="ECO:0000256" key="5">
    <source>
        <dbReference type="ARBA" id="ARBA00022989"/>
    </source>
</evidence>
<keyword evidence="4 7" id="KW-0812">Transmembrane</keyword>
<accession>A0A2U2DNH6</accession>
<dbReference type="PANTHER" id="PTHR43005:SF1">
    <property type="entry name" value="SPERMIDINE_PUTRESCINE TRANSPORT SYSTEM PERMEASE PROTEIN"/>
    <property type="match status" value="1"/>
</dbReference>
<feature type="transmembrane region" description="Helical" evidence="7">
    <location>
        <begin position="163"/>
        <end position="187"/>
    </location>
</feature>
<protein>
    <recommendedName>
        <fullName evidence="8">ABC transmembrane type-1 domain-containing protein</fullName>
    </recommendedName>
</protein>
<organism evidence="9 10">
    <name type="scientific">Metarhizobium album</name>
    <dbReference type="NCBI Taxonomy" id="2182425"/>
    <lineage>
        <taxon>Bacteria</taxon>
        <taxon>Pseudomonadati</taxon>
        <taxon>Pseudomonadota</taxon>
        <taxon>Alphaproteobacteria</taxon>
        <taxon>Hyphomicrobiales</taxon>
        <taxon>Rhizobiaceae</taxon>
        <taxon>Metarhizobium</taxon>
    </lineage>
</organism>
<evidence type="ECO:0000313" key="10">
    <source>
        <dbReference type="Proteomes" id="UP000245252"/>
    </source>
</evidence>
<keyword evidence="10" id="KW-1185">Reference proteome</keyword>
<feature type="domain" description="ABC transmembrane type-1" evidence="8">
    <location>
        <begin position="78"/>
        <end position="289"/>
    </location>
</feature>
<evidence type="ECO:0000259" key="8">
    <source>
        <dbReference type="PROSITE" id="PS50928"/>
    </source>
</evidence>
<dbReference type="RefSeq" id="WP_109459657.1">
    <property type="nucleotide sequence ID" value="NZ_QFBC01000008.1"/>
</dbReference>
<sequence length="298" mass="33463">MQPTRKDRRSLFWTESRLALLFVLPGLLLMAGVMWPFLQGVRWSFSDFTLTRPDALRFNRGANVAAVFKPGTPEFAALVVTLKFAVSCVAVQTVVGFAVALLLNWPARWTKVFRVLVIMPMLVPPIAATIMWKVMLIERGVINYLLQSIGLGSVNWFGNPTMAFWSIVLIDTWIFTPFVILIMLAGLQSVPKEILEASHVDGAGFFARLTRIYIPMMKPFIVLVVLFRGIDCLKMFDAIWSSTKGGPVGSTKNLHVFAYEQGINYLNFGRSMAALFILWVLCYGLSMALLSMRRARNA</sequence>
<dbReference type="InterPro" id="IPR000515">
    <property type="entry name" value="MetI-like"/>
</dbReference>
<evidence type="ECO:0000256" key="6">
    <source>
        <dbReference type="ARBA" id="ARBA00023136"/>
    </source>
</evidence>
<evidence type="ECO:0000256" key="2">
    <source>
        <dbReference type="ARBA" id="ARBA00022448"/>
    </source>
</evidence>
<dbReference type="CDD" id="cd06261">
    <property type="entry name" value="TM_PBP2"/>
    <property type="match status" value="1"/>
</dbReference>
<dbReference type="PANTHER" id="PTHR43005">
    <property type="entry name" value="BLR7065 PROTEIN"/>
    <property type="match status" value="1"/>
</dbReference>
<comment type="subcellular location">
    <subcellularLocation>
        <location evidence="1 7">Cell membrane</location>
        <topology evidence="1 7">Multi-pass membrane protein</topology>
    </subcellularLocation>
</comment>
<dbReference type="InterPro" id="IPR035906">
    <property type="entry name" value="MetI-like_sf"/>
</dbReference>
<keyword evidence="6 7" id="KW-0472">Membrane</keyword>
<keyword evidence="3" id="KW-1003">Cell membrane</keyword>
<dbReference type="OrthoDB" id="7375219at2"/>
<evidence type="ECO:0000256" key="4">
    <source>
        <dbReference type="ARBA" id="ARBA00022692"/>
    </source>
</evidence>
<dbReference type="PROSITE" id="PS50928">
    <property type="entry name" value="ABC_TM1"/>
    <property type="match status" value="1"/>
</dbReference>
<keyword evidence="5 7" id="KW-1133">Transmembrane helix</keyword>